<evidence type="ECO:0000256" key="7">
    <source>
        <dbReference type="PIRSR" id="PIRSR602481-1"/>
    </source>
</evidence>
<dbReference type="GO" id="GO:0045892">
    <property type="term" value="P:negative regulation of DNA-templated transcription"/>
    <property type="evidence" value="ECO:0007669"/>
    <property type="project" value="TreeGrafter"/>
</dbReference>
<evidence type="ECO:0000256" key="6">
    <source>
        <dbReference type="ARBA" id="ARBA00023163"/>
    </source>
</evidence>
<dbReference type="KEGG" id="abas:ACPOL_4043"/>
<evidence type="ECO:0000256" key="5">
    <source>
        <dbReference type="ARBA" id="ARBA00023125"/>
    </source>
</evidence>
<keyword evidence="7" id="KW-0479">Metal-binding</keyword>
<dbReference type="PANTHER" id="PTHR33202">
    <property type="entry name" value="ZINC UPTAKE REGULATION PROTEIN"/>
    <property type="match status" value="1"/>
</dbReference>
<keyword evidence="6" id="KW-0804">Transcription</keyword>
<evidence type="ECO:0000256" key="2">
    <source>
        <dbReference type="ARBA" id="ARBA00022491"/>
    </source>
</evidence>
<accession>A0A2Z5G2I8</accession>
<keyword evidence="2" id="KW-0678">Repressor</keyword>
<dbReference type="GO" id="GO:1900376">
    <property type="term" value="P:regulation of secondary metabolite biosynthetic process"/>
    <property type="evidence" value="ECO:0007669"/>
    <property type="project" value="TreeGrafter"/>
</dbReference>
<dbReference type="CDD" id="cd07153">
    <property type="entry name" value="Fur_like"/>
    <property type="match status" value="1"/>
</dbReference>
<keyword evidence="9" id="KW-1185">Reference proteome</keyword>
<dbReference type="Proteomes" id="UP000253606">
    <property type="component" value="Chromosome"/>
</dbReference>
<name>A0A2Z5G2I8_9BACT</name>
<evidence type="ECO:0000313" key="9">
    <source>
        <dbReference type="Proteomes" id="UP000253606"/>
    </source>
</evidence>
<keyword evidence="5" id="KW-0238">DNA-binding</keyword>
<dbReference type="SUPFAM" id="SSF46785">
    <property type="entry name" value="Winged helix' DNA-binding domain"/>
    <property type="match status" value="1"/>
</dbReference>
<feature type="binding site" evidence="7">
    <location>
        <position position="134"/>
    </location>
    <ligand>
        <name>Zn(2+)</name>
        <dbReference type="ChEBI" id="CHEBI:29105"/>
    </ligand>
</feature>
<keyword evidence="3 7" id="KW-0862">Zinc</keyword>
<feature type="binding site" evidence="7">
    <location>
        <position position="93"/>
    </location>
    <ligand>
        <name>Zn(2+)</name>
        <dbReference type="ChEBI" id="CHEBI:29105"/>
    </ligand>
</feature>
<dbReference type="EMBL" id="CP030840">
    <property type="protein sequence ID" value="AXC13322.1"/>
    <property type="molecule type" value="Genomic_DNA"/>
</dbReference>
<dbReference type="InterPro" id="IPR043135">
    <property type="entry name" value="Fur_C"/>
</dbReference>
<comment type="similarity">
    <text evidence="1">Belongs to the Fur family.</text>
</comment>
<dbReference type="GO" id="GO:0003700">
    <property type="term" value="F:DNA-binding transcription factor activity"/>
    <property type="evidence" value="ECO:0007669"/>
    <property type="project" value="InterPro"/>
</dbReference>
<evidence type="ECO:0000313" key="8">
    <source>
        <dbReference type="EMBL" id="AXC13322.1"/>
    </source>
</evidence>
<dbReference type="GO" id="GO:0000976">
    <property type="term" value="F:transcription cis-regulatory region binding"/>
    <property type="evidence" value="ECO:0007669"/>
    <property type="project" value="TreeGrafter"/>
</dbReference>
<dbReference type="Gene3D" id="3.30.1490.190">
    <property type="match status" value="1"/>
</dbReference>
<dbReference type="Gene3D" id="1.10.10.10">
    <property type="entry name" value="Winged helix-like DNA-binding domain superfamily/Winged helix DNA-binding domain"/>
    <property type="match status" value="1"/>
</dbReference>
<comment type="cofactor">
    <cofactor evidence="7">
        <name>Zn(2+)</name>
        <dbReference type="ChEBI" id="CHEBI:29105"/>
    </cofactor>
    <text evidence="7">Binds 1 zinc ion per subunit.</text>
</comment>
<dbReference type="Pfam" id="PF01475">
    <property type="entry name" value="FUR"/>
    <property type="match status" value="1"/>
</dbReference>
<feature type="binding site" evidence="7">
    <location>
        <position position="131"/>
    </location>
    <ligand>
        <name>Zn(2+)</name>
        <dbReference type="ChEBI" id="CHEBI:29105"/>
    </ligand>
</feature>
<dbReference type="InterPro" id="IPR036390">
    <property type="entry name" value="WH_DNA-bd_sf"/>
</dbReference>
<evidence type="ECO:0000256" key="3">
    <source>
        <dbReference type="ARBA" id="ARBA00022833"/>
    </source>
</evidence>
<proteinExistence type="inferred from homology"/>
<dbReference type="GO" id="GO:0008270">
    <property type="term" value="F:zinc ion binding"/>
    <property type="evidence" value="ECO:0007669"/>
    <property type="project" value="TreeGrafter"/>
</dbReference>
<reference evidence="8 9" key="1">
    <citation type="journal article" date="2018" name="Front. Microbiol.">
        <title>Hydrolytic Capabilities as a Key to Environmental Success: Chitinolytic and Cellulolytic Acidobacteria From Acidic Sub-arctic Soils and Boreal Peatlands.</title>
        <authorList>
            <person name="Belova S.E."/>
            <person name="Ravin N.V."/>
            <person name="Pankratov T.A."/>
            <person name="Rakitin A.L."/>
            <person name="Ivanova A.A."/>
            <person name="Beletsky A.V."/>
            <person name="Mardanov A.V."/>
            <person name="Sinninghe Damste J.S."/>
            <person name="Dedysh S.N."/>
        </authorList>
    </citation>
    <scope>NUCLEOTIDE SEQUENCE [LARGE SCALE GENOMIC DNA]</scope>
    <source>
        <strain evidence="8 9">SBC82</strain>
    </source>
</reference>
<dbReference type="InterPro" id="IPR002481">
    <property type="entry name" value="FUR"/>
</dbReference>
<protein>
    <submittedName>
        <fullName evidence="8">Peroxide stress regulator PerR, FUR family</fullName>
    </submittedName>
</protein>
<keyword evidence="4" id="KW-0805">Transcription regulation</keyword>
<sequence>MDAETIKRSLESSGLRCTPQRYAVMAFLMEQNRHPTAVEIFKAVNRTDPRSSKATTYNNLRDLVQAGLVREVAVEGRAARFDAKGLLHHHFICDGCGNVEDIEWYDVPRPAAGSLGKRIVRDCEVILRGLCIKCAAKHRAPQRARAAALAR</sequence>
<evidence type="ECO:0000256" key="4">
    <source>
        <dbReference type="ARBA" id="ARBA00023015"/>
    </source>
</evidence>
<evidence type="ECO:0000256" key="1">
    <source>
        <dbReference type="ARBA" id="ARBA00007957"/>
    </source>
</evidence>
<gene>
    <name evidence="8" type="ORF">ACPOL_4043</name>
</gene>
<dbReference type="InterPro" id="IPR036388">
    <property type="entry name" value="WH-like_DNA-bd_sf"/>
</dbReference>
<dbReference type="OrthoDB" id="8659436at2"/>
<dbReference type="PANTHER" id="PTHR33202:SF7">
    <property type="entry name" value="FERRIC UPTAKE REGULATION PROTEIN"/>
    <property type="match status" value="1"/>
</dbReference>
<dbReference type="AlphaFoldDB" id="A0A2Z5G2I8"/>
<feature type="binding site" evidence="7">
    <location>
        <position position="96"/>
    </location>
    <ligand>
        <name>Zn(2+)</name>
        <dbReference type="ChEBI" id="CHEBI:29105"/>
    </ligand>
</feature>
<organism evidence="8 9">
    <name type="scientific">Acidisarcina polymorpha</name>
    <dbReference type="NCBI Taxonomy" id="2211140"/>
    <lineage>
        <taxon>Bacteria</taxon>
        <taxon>Pseudomonadati</taxon>
        <taxon>Acidobacteriota</taxon>
        <taxon>Terriglobia</taxon>
        <taxon>Terriglobales</taxon>
        <taxon>Acidobacteriaceae</taxon>
        <taxon>Acidisarcina</taxon>
    </lineage>
</organism>